<feature type="binding site" description="axial binding residue" evidence="14">
    <location>
        <position position="258"/>
    </location>
    <ligand>
        <name>heme c</name>
        <dbReference type="ChEBI" id="CHEBI:61717"/>
        <label>2</label>
    </ligand>
    <ligandPart>
        <name>Fe</name>
        <dbReference type="ChEBI" id="CHEBI:18248"/>
    </ligandPart>
</feature>
<evidence type="ECO:0000256" key="1">
    <source>
        <dbReference type="ARBA" id="ARBA00004418"/>
    </source>
</evidence>
<dbReference type="Gene3D" id="1.10.760.10">
    <property type="entry name" value="Cytochrome c-like domain"/>
    <property type="match status" value="2"/>
</dbReference>
<evidence type="ECO:0000256" key="5">
    <source>
        <dbReference type="ARBA" id="ARBA00022723"/>
    </source>
</evidence>
<evidence type="ECO:0000256" key="10">
    <source>
        <dbReference type="ARBA" id="ARBA00023004"/>
    </source>
</evidence>
<evidence type="ECO:0000256" key="7">
    <source>
        <dbReference type="ARBA" id="ARBA00022764"/>
    </source>
</evidence>
<keyword evidence="3" id="KW-0813">Transport</keyword>
<feature type="binding site" description="covalent" evidence="13">
    <location>
        <position position="103"/>
    </location>
    <ligand>
        <name>heme c</name>
        <dbReference type="ChEBI" id="CHEBI:61717"/>
        <label>1</label>
    </ligand>
</feature>
<feature type="binding site" description="axial binding residue" evidence="14">
    <location>
        <position position="107"/>
    </location>
    <ligand>
        <name>heme c</name>
        <dbReference type="ChEBI" id="CHEBI:61717"/>
        <label>1</label>
    </ligand>
    <ligandPart>
        <name>Fe</name>
        <dbReference type="ChEBI" id="CHEBI:18248"/>
    </ligandPart>
</feature>
<dbReference type="EMBL" id="JSAM01000073">
    <property type="protein sequence ID" value="KIA77599.1"/>
    <property type="molecule type" value="Genomic_DNA"/>
</dbReference>
<comment type="caution">
    <text evidence="17">The sequence shown here is derived from an EMBL/GenBank/DDBJ whole genome shotgun (WGS) entry which is preliminary data.</text>
</comment>
<comment type="subcellular location">
    <subcellularLocation>
        <location evidence="1">Periplasm</location>
    </subcellularLocation>
</comment>
<dbReference type="Pfam" id="PF03150">
    <property type="entry name" value="CCP_MauG"/>
    <property type="match status" value="1"/>
</dbReference>
<dbReference type="SUPFAM" id="SSF46626">
    <property type="entry name" value="Cytochrome c"/>
    <property type="match status" value="2"/>
</dbReference>
<dbReference type="GO" id="GO:0042597">
    <property type="term" value="C:periplasmic space"/>
    <property type="evidence" value="ECO:0007669"/>
    <property type="project" value="UniProtKB-SubCell"/>
</dbReference>
<dbReference type="InterPro" id="IPR051395">
    <property type="entry name" value="Cytochrome_c_Peroxidase/MauG"/>
</dbReference>
<name>A0A0C1EMN9_9BACT</name>
<evidence type="ECO:0000256" key="12">
    <source>
        <dbReference type="ARBA" id="ARBA00073576"/>
    </source>
</evidence>
<feature type="transmembrane region" description="Helical" evidence="15">
    <location>
        <begin position="21"/>
        <end position="43"/>
    </location>
</feature>
<dbReference type="InterPro" id="IPR004852">
    <property type="entry name" value="Di-haem_cyt_c_peroxidsae"/>
</dbReference>
<organism evidence="17 18">
    <name type="scientific">Parachlamydia acanthamoebae</name>
    <dbReference type="NCBI Taxonomy" id="83552"/>
    <lineage>
        <taxon>Bacteria</taxon>
        <taxon>Pseudomonadati</taxon>
        <taxon>Chlamydiota</taxon>
        <taxon>Chlamydiia</taxon>
        <taxon>Parachlamydiales</taxon>
        <taxon>Parachlamydiaceae</taxon>
        <taxon>Parachlamydia</taxon>
    </lineage>
</organism>
<keyword evidence="7" id="KW-0574">Periplasm</keyword>
<proteinExistence type="predicted"/>
<dbReference type="InterPro" id="IPR036909">
    <property type="entry name" value="Cyt_c-like_dom_sf"/>
</dbReference>
<evidence type="ECO:0000256" key="2">
    <source>
        <dbReference type="ARBA" id="ARBA00004856"/>
    </source>
</evidence>
<protein>
    <recommendedName>
        <fullName evidence="12">Methylamine utilization protein MauG</fullName>
    </recommendedName>
</protein>
<feature type="binding site" description="covalent" evidence="13">
    <location>
        <position position="106"/>
    </location>
    <ligand>
        <name>heme c</name>
        <dbReference type="ChEBI" id="CHEBI:61717"/>
        <label>1</label>
    </ligand>
</feature>
<keyword evidence="4 13" id="KW-0349">Heme</keyword>
<dbReference type="PANTHER" id="PTHR30600:SF10">
    <property type="entry name" value="BLL6722 PROTEIN"/>
    <property type="match status" value="1"/>
</dbReference>
<keyword evidence="15" id="KW-0812">Transmembrane</keyword>
<evidence type="ECO:0000256" key="8">
    <source>
        <dbReference type="ARBA" id="ARBA00022982"/>
    </source>
</evidence>
<sequence>MFIKRFIIKNRKKSAMKRFSYTFFGILTFLGLLWITFEGLQYLRAKRSEMTSLSAQEQEPFAVPLGLPPLPWPEDNPYNKEKAELGRLLYFDKRLSSNGTVSCATCHAIQDAFTDNQVVSQGIDGNKGNRNSPTVINSAYQDFLFWDGRASSLEDQCKGPLANRKEMTQAQSASDAHRECQERIQKIAGYRALFKSVYGNDDCSIDDIAKAIATFERTILSGNSPYDRYIVNKDKTAMSAEAIQGLTVFKRSGCANCHAEPLFTNGQFTNIGVGMDVKDPDLGRYEITHNKMDLGAFKVPTLRDVERTFPYMHDGSLKTLEEVVEYYNKGGIPNSNLHPLIKPLNLSESDKQALVKFLQSLNGEGWQIKEPEKFPD</sequence>
<dbReference type="PATRIC" id="fig|83552.4.peg.1238"/>
<evidence type="ECO:0000256" key="14">
    <source>
        <dbReference type="PIRSR" id="PIRSR000294-2"/>
    </source>
</evidence>
<comment type="pathway">
    <text evidence="2">One-carbon metabolism; methylamine degradation.</text>
</comment>
<comment type="function">
    <text evidence="11">Involved in methylamine metabolism. Essential for the maturation of the beta subunit of MADH, presumably via a step in the biosynthesis of tryptophan tryptophylquinone (TTQ), the cofactor of MADH.</text>
</comment>
<feature type="binding site" description="covalent" evidence="13">
    <location>
        <position position="254"/>
    </location>
    <ligand>
        <name>heme c</name>
        <dbReference type="ChEBI" id="CHEBI:61717"/>
        <label>2</label>
    </ligand>
</feature>
<accession>A0A0C1EMN9</accession>
<dbReference type="GO" id="GO:0046872">
    <property type="term" value="F:metal ion binding"/>
    <property type="evidence" value="ECO:0007669"/>
    <property type="project" value="UniProtKB-KW"/>
</dbReference>
<evidence type="ECO:0000259" key="16">
    <source>
        <dbReference type="PROSITE" id="PS51007"/>
    </source>
</evidence>
<dbReference type="AlphaFoldDB" id="A0A0C1EMN9"/>
<reference evidence="17 18" key="1">
    <citation type="journal article" date="2014" name="Mol. Biol. Evol.">
        <title>Massive expansion of Ubiquitination-related gene families within the Chlamydiae.</title>
        <authorList>
            <person name="Domman D."/>
            <person name="Collingro A."/>
            <person name="Lagkouvardos I."/>
            <person name="Gehre L."/>
            <person name="Weinmaier T."/>
            <person name="Rattei T."/>
            <person name="Subtil A."/>
            <person name="Horn M."/>
        </authorList>
    </citation>
    <scope>NUCLEOTIDE SEQUENCE [LARGE SCALE GENOMIC DNA]</scope>
    <source>
        <strain evidence="17 18">OEW1</strain>
    </source>
</reference>
<evidence type="ECO:0000256" key="3">
    <source>
        <dbReference type="ARBA" id="ARBA00022448"/>
    </source>
</evidence>
<keyword evidence="15" id="KW-0472">Membrane</keyword>
<feature type="binding site" description="covalent" evidence="13">
    <location>
        <position position="257"/>
    </location>
    <ligand>
        <name>heme c</name>
        <dbReference type="ChEBI" id="CHEBI:61717"/>
        <label>2</label>
    </ligand>
</feature>
<dbReference type="InterPro" id="IPR009056">
    <property type="entry name" value="Cyt_c-like_dom"/>
</dbReference>
<feature type="domain" description="Cytochrome c" evidence="16">
    <location>
        <begin position="81"/>
        <end position="195"/>
    </location>
</feature>
<evidence type="ECO:0000256" key="9">
    <source>
        <dbReference type="ARBA" id="ARBA00023002"/>
    </source>
</evidence>
<dbReference type="InterPro" id="IPR026259">
    <property type="entry name" value="MauG/Cytc_peroxidase"/>
</dbReference>
<evidence type="ECO:0000313" key="18">
    <source>
        <dbReference type="Proteomes" id="UP000031307"/>
    </source>
</evidence>
<dbReference type="PANTHER" id="PTHR30600">
    <property type="entry name" value="CYTOCHROME C PEROXIDASE-RELATED"/>
    <property type="match status" value="1"/>
</dbReference>
<comment type="cofactor">
    <cofactor evidence="13">
        <name>heme</name>
        <dbReference type="ChEBI" id="CHEBI:30413"/>
    </cofactor>
    <text evidence="13">Binds 2 heme groups.</text>
</comment>
<dbReference type="GO" id="GO:0004130">
    <property type="term" value="F:cytochrome-c peroxidase activity"/>
    <property type="evidence" value="ECO:0007669"/>
    <property type="project" value="TreeGrafter"/>
</dbReference>
<dbReference type="GO" id="GO:0020037">
    <property type="term" value="F:heme binding"/>
    <property type="evidence" value="ECO:0007669"/>
    <property type="project" value="InterPro"/>
</dbReference>
<comment type="PTM">
    <text evidence="13">Binds 2 heme groups per subunit.</text>
</comment>
<feature type="domain" description="Cytochrome c" evidence="16">
    <location>
        <begin position="240"/>
        <end position="362"/>
    </location>
</feature>
<evidence type="ECO:0000256" key="15">
    <source>
        <dbReference type="SAM" id="Phobius"/>
    </source>
</evidence>
<evidence type="ECO:0000313" key="17">
    <source>
        <dbReference type="EMBL" id="KIA77599.1"/>
    </source>
</evidence>
<evidence type="ECO:0000256" key="4">
    <source>
        <dbReference type="ARBA" id="ARBA00022617"/>
    </source>
</evidence>
<keyword evidence="10 14" id="KW-0408">Iron</keyword>
<dbReference type="GO" id="GO:0009055">
    <property type="term" value="F:electron transfer activity"/>
    <property type="evidence" value="ECO:0007669"/>
    <property type="project" value="InterPro"/>
</dbReference>
<dbReference type="PROSITE" id="PS51007">
    <property type="entry name" value="CYTC"/>
    <property type="match status" value="2"/>
</dbReference>
<evidence type="ECO:0000256" key="6">
    <source>
        <dbReference type="ARBA" id="ARBA00022729"/>
    </source>
</evidence>
<gene>
    <name evidence="17" type="primary">mauG</name>
    <name evidence="17" type="ORF">DB43_GD00300</name>
</gene>
<keyword evidence="9 17" id="KW-0560">Oxidoreductase</keyword>
<keyword evidence="6" id="KW-0732">Signal</keyword>
<keyword evidence="5 14" id="KW-0479">Metal-binding</keyword>
<evidence type="ECO:0000256" key="11">
    <source>
        <dbReference type="ARBA" id="ARBA00058991"/>
    </source>
</evidence>
<keyword evidence="8" id="KW-0249">Electron transport</keyword>
<dbReference type="PIRSF" id="PIRSF000294">
    <property type="entry name" value="Cytochrome-c_peroxidase"/>
    <property type="match status" value="1"/>
</dbReference>
<keyword evidence="15" id="KW-1133">Transmembrane helix</keyword>
<dbReference type="FunFam" id="1.10.760.10:FF:000019">
    <property type="entry name" value="Di-heme cytochrome C peroxidase"/>
    <property type="match status" value="1"/>
</dbReference>
<evidence type="ECO:0000256" key="13">
    <source>
        <dbReference type="PIRSR" id="PIRSR000294-1"/>
    </source>
</evidence>
<dbReference type="Proteomes" id="UP000031307">
    <property type="component" value="Unassembled WGS sequence"/>
</dbReference>